<feature type="compositionally biased region" description="Polar residues" evidence="1">
    <location>
        <begin position="36"/>
        <end position="55"/>
    </location>
</feature>
<name>A0AA35S1Y1_GEOBA</name>
<gene>
    <name evidence="2" type="ORF">GBAR_LOCUS12923</name>
</gene>
<evidence type="ECO:0000313" key="3">
    <source>
        <dbReference type="Proteomes" id="UP001174909"/>
    </source>
</evidence>
<evidence type="ECO:0000256" key="1">
    <source>
        <dbReference type="SAM" id="MobiDB-lite"/>
    </source>
</evidence>
<reference evidence="2" key="1">
    <citation type="submission" date="2023-03" db="EMBL/GenBank/DDBJ databases">
        <authorList>
            <person name="Steffen K."/>
            <person name="Cardenas P."/>
        </authorList>
    </citation>
    <scope>NUCLEOTIDE SEQUENCE</scope>
</reference>
<evidence type="ECO:0000313" key="2">
    <source>
        <dbReference type="EMBL" id="CAI8021935.1"/>
    </source>
</evidence>
<sequence length="108" mass="12089">MAPPFMPKYTAAGDPATSASPALAVIDKGRQIQEGPRSTSVGSSVPLGTTPNLTYGNREFESEWEQAQWRPRSAPRRPRSAPQRPRSVPRRPRSVPRRPRSMPRITWL</sequence>
<protein>
    <submittedName>
        <fullName evidence="2">Uncharacterized protein</fullName>
    </submittedName>
</protein>
<feature type="compositionally biased region" description="Basic residues" evidence="1">
    <location>
        <begin position="87"/>
        <end position="101"/>
    </location>
</feature>
<feature type="region of interest" description="Disordered" evidence="1">
    <location>
        <begin position="30"/>
        <end position="108"/>
    </location>
</feature>
<dbReference type="Proteomes" id="UP001174909">
    <property type="component" value="Unassembled WGS sequence"/>
</dbReference>
<dbReference type="EMBL" id="CASHTH010001922">
    <property type="protein sequence ID" value="CAI8021935.1"/>
    <property type="molecule type" value="Genomic_DNA"/>
</dbReference>
<keyword evidence="3" id="KW-1185">Reference proteome</keyword>
<organism evidence="2 3">
    <name type="scientific">Geodia barretti</name>
    <name type="common">Barrett's horny sponge</name>
    <dbReference type="NCBI Taxonomy" id="519541"/>
    <lineage>
        <taxon>Eukaryota</taxon>
        <taxon>Metazoa</taxon>
        <taxon>Porifera</taxon>
        <taxon>Demospongiae</taxon>
        <taxon>Heteroscleromorpha</taxon>
        <taxon>Tetractinellida</taxon>
        <taxon>Astrophorina</taxon>
        <taxon>Geodiidae</taxon>
        <taxon>Geodia</taxon>
    </lineage>
</organism>
<proteinExistence type="predicted"/>
<comment type="caution">
    <text evidence="2">The sequence shown here is derived from an EMBL/GenBank/DDBJ whole genome shotgun (WGS) entry which is preliminary data.</text>
</comment>
<accession>A0AA35S1Y1</accession>
<dbReference type="AlphaFoldDB" id="A0AA35S1Y1"/>